<organism evidence="1 2">
    <name type="scientific">Methanospirillum stamsii</name>
    <dbReference type="NCBI Taxonomy" id="1277351"/>
    <lineage>
        <taxon>Archaea</taxon>
        <taxon>Methanobacteriati</taxon>
        <taxon>Methanobacteriota</taxon>
        <taxon>Stenosarchaea group</taxon>
        <taxon>Methanomicrobia</taxon>
        <taxon>Methanomicrobiales</taxon>
        <taxon>Methanospirillaceae</taxon>
        <taxon>Methanospirillum</taxon>
    </lineage>
</organism>
<dbReference type="Proteomes" id="UP000245934">
    <property type="component" value="Unassembled WGS sequence"/>
</dbReference>
<evidence type="ECO:0000313" key="1">
    <source>
        <dbReference type="EMBL" id="PWR74806.1"/>
    </source>
</evidence>
<evidence type="ECO:0000313" key="2">
    <source>
        <dbReference type="Proteomes" id="UP000245934"/>
    </source>
</evidence>
<dbReference type="EMBL" id="QGMZ01000015">
    <property type="protein sequence ID" value="PWR74806.1"/>
    <property type="molecule type" value="Genomic_DNA"/>
</dbReference>
<protein>
    <submittedName>
        <fullName evidence="1">Uncharacterized protein</fullName>
    </submittedName>
</protein>
<accession>A0A2V2NB01</accession>
<reference evidence="1 2" key="1">
    <citation type="submission" date="2018-05" db="EMBL/GenBank/DDBJ databases">
        <title>Draft genome of Methanospirillum stamsii Pt1.</title>
        <authorList>
            <person name="Dueholm M.S."/>
            <person name="Nielsen P.H."/>
            <person name="Bakmann L.F."/>
            <person name="Otzen D.E."/>
        </authorList>
    </citation>
    <scope>NUCLEOTIDE SEQUENCE [LARGE SCALE GENOMIC DNA]</scope>
    <source>
        <strain evidence="1 2">Pt1</strain>
    </source>
</reference>
<comment type="caution">
    <text evidence="1">The sequence shown here is derived from an EMBL/GenBank/DDBJ whole genome shotgun (WGS) entry which is preliminary data.</text>
</comment>
<dbReference type="AlphaFoldDB" id="A0A2V2NB01"/>
<sequence length="154" mass="17980">MSRTIDPKEAAVMLKEHQSNFDRIRAAETADTYRWQNEIAMLERRVKDCYEDVDLGNGDKIAVRTALSEEEMQEMGALELRKAELEKGNPEMSDITYRQLELMTANPFLTADWFRDNKDKWPVDVALQVLAAFLEHQISKRINRVKDLQSFRTE</sequence>
<proteinExistence type="predicted"/>
<gene>
    <name evidence="1" type="ORF">DLD82_07880</name>
</gene>
<name>A0A2V2NB01_9EURY</name>
<keyword evidence="2" id="KW-1185">Reference proteome</keyword>
<dbReference type="GeneID" id="97610584"/>
<dbReference type="RefSeq" id="WP_109940569.1">
    <property type="nucleotide sequence ID" value="NZ_CP176366.1"/>
</dbReference>